<evidence type="ECO:0000259" key="1">
    <source>
        <dbReference type="Pfam" id="PF13228"/>
    </source>
</evidence>
<protein>
    <submittedName>
        <fullName evidence="2">DUF4037 domain-containing protein</fullName>
    </submittedName>
</protein>
<dbReference type="Proteomes" id="UP000481583">
    <property type="component" value="Unassembled WGS sequence"/>
</dbReference>
<sequence>MISTPGLDLARRFYADAVAPLVAETGVPHAAALLGSGSEVLGFDDVVSTDHNFGPRLQLFLPEGSDPAPVEAALHKLPQEFGGYPVRYAQADVPGAQPRHHVEIVAAPEFFRREIALDPADGMRLADWLLTPTQKLAALTAGAVFADPDGELSRRRAALRWYPDDVWRYVLAAAWLKVAQEEAFVGRTGGVGDECGSAVVGGRLVRELMRLAFLVERRWAPYNKWLGTAFARLPLAARVGPHLDAALTARGWRDREAAVCAAAAELAAATNALGLAPEVDPAPRQFFGRDVRVLDAGRFVPALTGAVTDPAVRAHTERQGRRHDTVGSLTGAIDQVVDSTDVLSSPRRCRAAAALLELGDCGQELS</sequence>
<dbReference type="AlphaFoldDB" id="A0A6G4UBY6"/>
<dbReference type="InterPro" id="IPR025117">
    <property type="entry name" value="DUF4037"/>
</dbReference>
<organism evidence="2 3">
    <name type="scientific">Streptomyces coryli</name>
    <dbReference type="NCBI Taxonomy" id="1128680"/>
    <lineage>
        <taxon>Bacteria</taxon>
        <taxon>Bacillati</taxon>
        <taxon>Actinomycetota</taxon>
        <taxon>Actinomycetes</taxon>
        <taxon>Kitasatosporales</taxon>
        <taxon>Streptomycetaceae</taxon>
        <taxon>Streptomyces</taxon>
    </lineage>
</organism>
<gene>
    <name evidence="2" type="ORF">G5C51_38390</name>
</gene>
<name>A0A6G4UBY6_9ACTN</name>
<dbReference type="EMBL" id="JAAKZV010000335">
    <property type="protein sequence ID" value="NGN69745.1"/>
    <property type="molecule type" value="Genomic_DNA"/>
</dbReference>
<proteinExistence type="predicted"/>
<evidence type="ECO:0000313" key="2">
    <source>
        <dbReference type="EMBL" id="NGN69745.1"/>
    </source>
</evidence>
<dbReference type="Pfam" id="PF13228">
    <property type="entry name" value="DUF4037"/>
    <property type="match status" value="1"/>
</dbReference>
<comment type="caution">
    <text evidence="2">The sequence shown here is derived from an EMBL/GenBank/DDBJ whole genome shotgun (WGS) entry which is preliminary data.</text>
</comment>
<feature type="domain" description="DUF4037" evidence="1">
    <location>
        <begin position="128"/>
        <end position="226"/>
    </location>
</feature>
<evidence type="ECO:0000313" key="3">
    <source>
        <dbReference type="Proteomes" id="UP000481583"/>
    </source>
</evidence>
<keyword evidence="3" id="KW-1185">Reference proteome</keyword>
<reference evidence="2 3" key="1">
    <citation type="submission" date="2020-02" db="EMBL/GenBank/DDBJ databases">
        <title>Whole-genome analyses of novel actinobacteria.</title>
        <authorList>
            <person name="Sahin N."/>
        </authorList>
    </citation>
    <scope>NUCLEOTIDE SEQUENCE [LARGE SCALE GENOMIC DNA]</scope>
    <source>
        <strain evidence="2 3">A7024</strain>
    </source>
</reference>
<dbReference type="RefSeq" id="WP_165244954.1">
    <property type="nucleotide sequence ID" value="NZ_JAAKZV010000335.1"/>
</dbReference>
<accession>A0A6G4UBY6</accession>